<dbReference type="AlphaFoldDB" id="K3WNX1"/>
<protein>
    <submittedName>
        <fullName evidence="3">Uncharacterized protein</fullName>
    </submittedName>
</protein>
<dbReference type="EMBL" id="GL376635">
    <property type="status" value="NOT_ANNOTATED_CDS"/>
    <property type="molecule type" value="Genomic_DNA"/>
</dbReference>
<name>K3WNX1_GLOUD</name>
<dbReference type="InParanoid" id="K3WNX1"/>
<feature type="compositionally biased region" description="Low complexity" evidence="2">
    <location>
        <begin position="171"/>
        <end position="180"/>
    </location>
</feature>
<feature type="compositionally biased region" description="Polar residues" evidence="2">
    <location>
        <begin position="101"/>
        <end position="110"/>
    </location>
</feature>
<evidence type="ECO:0000313" key="4">
    <source>
        <dbReference type="Proteomes" id="UP000019132"/>
    </source>
</evidence>
<reference evidence="3" key="3">
    <citation type="submission" date="2015-02" db="UniProtKB">
        <authorList>
            <consortium name="EnsemblProtists"/>
        </authorList>
    </citation>
    <scope>IDENTIFICATION</scope>
    <source>
        <strain evidence="3">DAOM BR144</strain>
    </source>
</reference>
<dbReference type="VEuPathDB" id="FungiDB:PYU1_G006651"/>
<feature type="compositionally biased region" description="Low complexity" evidence="2">
    <location>
        <begin position="117"/>
        <end position="134"/>
    </location>
</feature>
<reference evidence="4" key="2">
    <citation type="submission" date="2010-04" db="EMBL/GenBank/DDBJ databases">
        <authorList>
            <person name="Buell R."/>
            <person name="Hamilton J."/>
            <person name="Hostetler J."/>
        </authorList>
    </citation>
    <scope>NUCLEOTIDE SEQUENCE [LARGE SCALE GENOMIC DNA]</scope>
    <source>
        <strain evidence="4">DAOM:BR144</strain>
    </source>
</reference>
<reference evidence="4" key="1">
    <citation type="journal article" date="2010" name="Genome Biol.">
        <title>Genome sequence of the necrotrophic plant pathogen Pythium ultimum reveals original pathogenicity mechanisms and effector repertoire.</title>
        <authorList>
            <person name="Levesque C.A."/>
            <person name="Brouwer H."/>
            <person name="Cano L."/>
            <person name="Hamilton J.P."/>
            <person name="Holt C."/>
            <person name="Huitema E."/>
            <person name="Raffaele S."/>
            <person name="Robideau G.P."/>
            <person name="Thines M."/>
            <person name="Win J."/>
            <person name="Zerillo M.M."/>
            <person name="Beakes G.W."/>
            <person name="Boore J.L."/>
            <person name="Busam D."/>
            <person name="Dumas B."/>
            <person name="Ferriera S."/>
            <person name="Fuerstenberg S.I."/>
            <person name="Gachon C.M."/>
            <person name="Gaulin E."/>
            <person name="Govers F."/>
            <person name="Grenville-Briggs L."/>
            <person name="Horner N."/>
            <person name="Hostetler J."/>
            <person name="Jiang R.H."/>
            <person name="Johnson J."/>
            <person name="Krajaejun T."/>
            <person name="Lin H."/>
            <person name="Meijer H.J."/>
            <person name="Moore B."/>
            <person name="Morris P."/>
            <person name="Phuntmart V."/>
            <person name="Puiu D."/>
            <person name="Shetty J."/>
            <person name="Stajich J.E."/>
            <person name="Tripathy S."/>
            <person name="Wawra S."/>
            <person name="van West P."/>
            <person name="Whitty B.R."/>
            <person name="Coutinho P.M."/>
            <person name="Henrissat B."/>
            <person name="Martin F."/>
            <person name="Thomas P.D."/>
            <person name="Tyler B.M."/>
            <person name="De Vries R.P."/>
            <person name="Kamoun S."/>
            <person name="Yandell M."/>
            <person name="Tisserat N."/>
            <person name="Buell C.R."/>
        </authorList>
    </citation>
    <scope>NUCLEOTIDE SEQUENCE</scope>
    <source>
        <strain evidence="4">DAOM:BR144</strain>
    </source>
</reference>
<dbReference type="Proteomes" id="UP000019132">
    <property type="component" value="Unassembled WGS sequence"/>
</dbReference>
<feature type="region of interest" description="Disordered" evidence="2">
    <location>
        <begin position="1"/>
        <end position="73"/>
    </location>
</feature>
<feature type="coiled-coil region" evidence="1">
    <location>
        <begin position="226"/>
        <end position="253"/>
    </location>
</feature>
<sequence length="293" mass="31357">MSFSSPLTRSALRKISAASHSESFRQPLAAQKQQKQRLISAAIAAAGKHDHDDEAGGEDTGATAAGGHNKRATIERERIIQEYAAYQSGLTPVKRRRASRKTSPIASTPGSAKRKSSISPSASTTSISSEPAAAIQLMPPPAIKEVNAVPIDEKAAAKDASSKSEEILSTVLTPVSSSPSVPAPPSPSAAVAKLSSEEKHLDGAPEGELFLVNVLSRDDFQPSTDVNKESHQLDELLERKAQITEESVATESDVSWGKEYYAVDSIRRFAIHHPEQLKLHIYYNPASSQSGIK</sequence>
<dbReference type="HOGENOM" id="CLU_951520_0_0_1"/>
<feature type="region of interest" description="Disordered" evidence="2">
    <location>
        <begin position="86"/>
        <end position="139"/>
    </location>
</feature>
<keyword evidence="1" id="KW-0175">Coiled coil</keyword>
<accession>K3WNX1</accession>
<evidence type="ECO:0000256" key="2">
    <source>
        <dbReference type="SAM" id="MobiDB-lite"/>
    </source>
</evidence>
<evidence type="ECO:0000256" key="1">
    <source>
        <dbReference type="SAM" id="Coils"/>
    </source>
</evidence>
<feature type="region of interest" description="Disordered" evidence="2">
    <location>
        <begin position="171"/>
        <end position="202"/>
    </location>
</feature>
<organism evidence="3 4">
    <name type="scientific">Globisporangium ultimum (strain ATCC 200006 / CBS 805.95 / DAOM BR144)</name>
    <name type="common">Pythium ultimum</name>
    <dbReference type="NCBI Taxonomy" id="431595"/>
    <lineage>
        <taxon>Eukaryota</taxon>
        <taxon>Sar</taxon>
        <taxon>Stramenopiles</taxon>
        <taxon>Oomycota</taxon>
        <taxon>Peronosporomycetes</taxon>
        <taxon>Pythiales</taxon>
        <taxon>Pythiaceae</taxon>
        <taxon>Globisporangium</taxon>
    </lineage>
</organism>
<keyword evidence="4" id="KW-1185">Reference proteome</keyword>
<proteinExistence type="predicted"/>
<dbReference type="EnsemblProtists" id="PYU1_T006663">
    <property type="protein sequence ID" value="PYU1_T006663"/>
    <property type="gene ID" value="PYU1_G006651"/>
</dbReference>
<evidence type="ECO:0000313" key="3">
    <source>
        <dbReference type="EnsemblProtists" id="PYU1_T006663"/>
    </source>
</evidence>